<proteinExistence type="inferred from homology"/>
<keyword evidence="8" id="KW-0436">Ligase</keyword>
<evidence type="ECO:0000256" key="4">
    <source>
        <dbReference type="PROSITE-ProRule" id="PRU00508"/>
    </source>
</evidence>
<feature type="region of interest" description="Disordered" evidence="6">
    <location>
        <begin position="217"/>
        <end position="248"/>
    </location>
</feature>
<dbReference type="Proteomes" id="UP001446871">
    <property type="component" value="Unassembled WGS sequence"/>
</dbReference>
<evidence type="ECO:0000313" key="8">
    <source>
        <dbReference type="EMBL" id="KAK8057948.1"/>
    </source>
</evidence>
<feature type="region of interest" description="Disordered" evidence="6">
    <location>
        <begin position="312"/>
        <end position="354"/>
    </location>
</feature>
<feature type="region of interest" description="Disordered" evidence="6">
    <location>
        <begin position="368"/>
        <end position="400"/>
    </location>
</feature>
<evidence type="ECO:0000256" key="2">
    <source>
        <dbReference type="ARBA" id="ARBA00022771"/>
    </source>
</evidence>
<comment type="pathway">
    <text evidence="5">Protein modification; protein ubiquitination.</text>
</comment>
<keyword evidence="1 5" id="KW-0479">Metal-binding</keyword>
<feature type="domain" description="UBR-type" evidence="7">
    <location>
        <begin position="401"/>
        <end position="474"/>
    </location>
</feature>
<dbReference type="InterPro" id="IPR003126">
    <property type="entry name" value="Znf_UBR"/>
</dbReference>
<keyword evidence="5" id="KW-0833">Ubl conjugation pathway</keyword>
<organism evidence="8 9">
    <name type="scientific">Apiospora saccharicola</name>
    <dbReference type="NCBI Taxonomy" id="335842"/>
    <lineage>
        <taxon>Eukaryota</taxon>
        <taxon>Fungi</taxon>
        <taxon>Dikarya</taxon>
        <taxon>Ascomycota</taxon>
        <taxon>Pezizomycotina</taxon>
        <taxon>Sordariomycetes</taxon>
        <taxon>Xylariomycetidae</taxon>
        <taxon>Amphisphaeriales</taxon>
        <taxon>Apiosporaceae</taxon>
        <taxon>Apiospora</taxon>
    </lineage>
</organism>
<dbReference type="GO" id="GO:0016874">
    <property type="term" value="F:ligase activity"/>
    <property type="evidence" value="ECO:0007669"/>
    <property type="project" value="UniProtKB-KW"/>
</dbReference>
<dbReference type="SMART" id="SM00396">
    <property type="entry name" value="ZnF_UBR1"/>
    <property type="match status" value="1"/>
</dbReference>
<evidence type="ECO:0000256" key="5">
    <source>
        <dbReference type="RuleBase" id="RU366018"/>
    </source>
</evidence>
<dbReference type="EC" id="2.3.2.27" evidence="5"/>
<sequence>MTDILGAISASLDLAIFITKQVEKVLDAPETVQVITDDVRRLSRILAQLSDTLRPAPDPRGSGHSYTAVRLSSQGLRNGLESVQRCHTTLKKLDRAMEGIFGKDPWNRDDEPLRFGKRARLNYASHDGRVRRLLGELRECKWDIMLSNSVNQLYLAKQPSQLHPLDQEKLDYLQVLCELALVHKQDKHNATVFPPNPAATVAGKPDIFSPDAVHVPGGDKGLKPTALPQRPAAASQPMQPQSSTAGSVIRQVHRSTLDKDVLDQQKIRWLNDPFDSQYINIHDHIDDTHLKDLMERSERIRIEETSKLKTEKGGLRRSAATVVDRERKSDVDLKEFKSNPIDNNTPASSGRENMNNMVDDLMRQWILPSPEKEKPKPKPATPPKRDDINTSPTTTTTTTNNKCHKRFRKGERMYACPKCGYDDRKVFCTDCFTTDDHQGHGVETIVAKEDGEAYCDCGHARAVKRRMTCAKHGTMIPER</sequence>
<comment type="similarity">
    <text evidence="5">Belongs to the E3 ubiquitin-protein ligase UBR1-like family.</text>
</comment>
<dbReference type="EMBL" id="JAQQWM010000007">
    <property type="protein sequence ID" value="KAK8057948.1"/>
    <property type="molecule type" value="Genomic_DNA"/>
</dbReference>
<feature type="compositionally biased region" description="Polar residues" evidence="6">
    <location>
        <begin position="340"/>
        <end position="354"/>
    </location>
</feature>
<accession>A0ABR1UJ76</accession>
<evidence type="ECO:0000256" key="3">
    <source>
        <dbReference type="ARBA" id="ARBA00022833"/>
    </source>
</evidence>
<comment type="function">
    <text evidence="5">Ubiquitin ligase protein which is a component of the N-end rule pathway. Recognizes and binds to proteins bearing specific N-terminal residues that are destabilizing according to the N-end rule, leading to their ubiquitination and subsequent degradation.</text>
</comment>
<name>A0ABR1UJ76_9PEZI</name>
<dbReference type="PROSITE" id="PS51157">
    <property type="entry name" value="ZF_UBR"/>
    <property type="match status" value="1"/>
</dbReference>
<keyword evidence="2 5" id="KW-0863">Zinc-finger</keyword>
<evidence type="ECO:0000256" key="6">
    <source>
        <dbReference type="SAM" id="MobiDB-lite"/>
    </source>
</evidence>
<dbReference type="InterPro" id="IPR039164">
    <property type="entry name" value="UBR1-like"/>
</dbReference>
<feature type="compositionally biased region" description="Basic and acidic residues" evidence="6">
    <location>
        <begin position="323"/>
        <end position="337"/>
    </location>
</feature>
<comment type="catalytic activity">
    <reaction evidence="5">
        <text>S-ubiquitinyl-[E2 ubiquitin-conjugating enzyme]-L-cysteine + [acceptor protein]-L-lysine = [E2 ubiquitin-conjugating enzyme]-L-cysteine + N(6)-ubiquitinyl-[acceptor protein]-L-lysine.</text>
        <dbReference type="EC" id="2.3.2.27"/>
    </reaction>
</comment>
<reference evidence="8 9" key="1">
    <citation type="submission" date="2023-01" db="EMBL/GenBank/DDBJ databases">
        <title>Analysis of 21 Apiospora genomes using comparative genomics revels a genus with tremendous synthesis potential of carbohydrate active enzymes and secondary metabolites.</title>
        <authorList>
            <person name="Sorensen T."/>
        </authorList>
    </citation>
    <scope>NUCLEOTIDE SEQUENCE [LARGE SCALE GENOMIC DNA]</scope>
    <source>
        <strain evidence="8 9">CBS 83171</strain>
    </source>
</reference>
<protein>
    <recommendedName>
        <fullName evidence="5">E3 ubiquitin-protein ligase</fullName>
        <ecNumber evidence="5">2.3.2.27</ecNumber>
    </recommendedName>
</protein>
<evidence type="ECO:0000259" key="7">
    <source>
        <dbReference type="PROSITE" id="PS51157"/>
    </source>
</evidence>
<gene>
    <name evidence="8" type="ORF">PG996_011885</name>
</gene>
<keyword evidence="5" id="KW-0808">Transferase</keyword>
<comment type="caution">
    <text evidence="8">The sequence shown here is derived from an EMBL/GenBank/DDBJ whole genome shotgun (WGS) entry which is preliminary data.</text>
</comment>
<dbReference type="Pfam" id="PF02207">
    <property type="entry name" value="zf-UBR"/>
    <property type="match status" value="1"/>
</dbReference>
<feature type="compositionally biased region" description="Polar residues" evidence="6">
    <location>
        <begin position="236"/>
        <end position="246"/>
    </location>
</feature>
<dbReference type="CDD" id="cd19670">
    <property type="entry name" value="UBR-box_UBR1_2_3"/>
    <property type="match status" value="1"/>
</dbReference>
<evidence type="ECO:0000313" key="9">
    <source>
        <dbReference type="Proteomes" id="UP001446871"/>
    </source>
</evidence>
<evidence type="ECO:0000256" key="1">
    <source>
        <dbReference type="ARBA" id="ARBA00022723"/>
    </source>
</evidence>
<keyword evidence="9" id="KW-1185">Reference proteome</keyword>
<dbReference type="PANTHER" id="PTHR21497">
    <property type="entry name" value="UBIQUITIN LIGASE E3 ALPHA-RELATED"/>
    <property type="match status" value="1"/>
</dbReference>
<dbReference type="Gene3D" id="2.10.110.30">
    <property type="match status" value="1"/>
</dbReference>
<keyword evidence="3 5" id="KW-0862">Zinc</keyword>
<feature type="zinc finger region" description="UBR-type" evidence="4">
    <location>
        <begin position="401"/>
        <end position="474"/>
    </location>
</feature>
<dbReference type="PANTHER" id="PTHR21497:SF24">
    <property type="entry name" value="E3 UBIQUITIN-PROTEIN LIGASE UBR1"/>
    <property type="match status" value="1"/>
</dbReference>